<evidence type="ECO:0000256" key="18">
    <source>
        <dbReference type="SAM" id="MobiDB-lite"/>
    </source>
</evidence>
<evidence type="ECO:0000256" key="14">
    <source>
        <dbReference type="ARBA" id="ARBA00023242"/>
    </source>
</evidence>
<dbReference type="GO" id="GO:1990023">
    <property type="term" value="C:mitotic spindle midzone"/>
    <property type="evidence" value="ECO:0007669"/>
    <property type="project" value="TreeGrafter"/>
</dbReference>
<evidence type="ECO:0000313" key="20">
    <source>
        <dbReference type="Proteomes" id="UP000016924"/>
    </source>
</evidence>
<gene>
    <name evidence="19" type="ORF">W97_08104</name>
</gene>
<proteinExistence type="inferred from homology"/>
<dbReference type="PANTHER" id="PTHR28036">
    <property type="entry name" value="DASH COMPLEX SUBUNIT DAD2"/>
    <property type="match status" value="1"/>
</dbReference>
<dbReference type="GO" id="GO:0044732">
    <property type="term" value="C:mitotic spindle pole body"/>
    <property type="evidence" value="ECO:0007669"/>
    <property type="project" value="TreeGrafter"/>
</dbReference>
<dbReference type="HOGENOM" id="CLU_138063_0_0_1"/>
<evidence type="ECO:0000256" key="2">
    <source>
        <dbReference type="ARBA" id="ARBA00004186"/>
    </source>
</evidence>
<evidence type="ECO:0000256" key="3">
    <source>
        <dbReference type="ARBA" id="ARBA00004629"/>
    </source>
</evidence>
<feature type="compositionally biased region" description="Low complexity" evidence="18">
    <location>
        <begin position="15"/>
        <end position="25"/>
    </location>
</feature>
<dbReference type="PANTHER" id="PTHR28036:SF1">
    <property type="entry name" value="DASH COMPLEX SUBUNIT DAD2"/>
    <property type="match status" value="1"/>
</dbReference>
<evidence type="ECO:0000256" key="6">
    <source>
        <dbReference type="ARBA" id="ARBA00022454"/>
    </source>
</evidence>
<sequence length="147" mass="15216">MSHRPLPSHLRAHPSSANHLQSASSSTGASPLLIARINEKRAELASLKELRDLSAGLADQMQTLESKLATLADGTEAVAVVLANWGAVLRAIGMASAKIPKPKDADAEGDADEGRKDGTVPLPQTLVRIPTQQAALLPQASSGSAAD</sequence>
<evidence type="ECO:0000256" key="11">
    <source>
        <dbReference type="ARBA" id="ARBA00022829"/>
    </source>
</evidence>
<keyword evidence="13" id="KW-0206">Cytoskeleton</keyword>
<name>R7Z4I4_CONA1</name>
<accession>R7Z4I4</accession>
<evidence type="ECO:0000256" key="10">
    <source>
        <dbReference type="ARBA" id="ARBA00022776"/>
    </source>
</evidence>
<comment type="subcellular location">
    <subcellularLocation>
        <location evidence="3">Chromosome</location>
        <location evidence="3">Centromere</location>
        <location evidence="3">Kinetochore</location>
    </subcellularLocation>
    <subcellularLocation>
        <location evidence="2">Cytoplasm</location>
        <location evidence="2">Cytoskeleton</location>
        <location evidence="2">Spindle</location>
    </subcellularLocation>
    <subcellularLocation>
        <location evidence="1">Nucleus</location>
    </subcellularLocation>
</comment>
<evidence type="ECO:0000256" key="1">
    <source>
        <dbReference type="ARBA" id="ARBA00004123"/>
    </source>
</evidence>
<dbReference type="AlphaFoldDB" id="R7Z4I4"/>
<keyword evidence="15" id="KW-0131">Cell cycle</keyword>
<evidence type="ECO:0000256" key="9">
    <source>
        <dbReference type="ARBA" id="ARBA00022701"/>
    </source>
</evidence>
<dbReference type="EMBL" id="JH767602">
    <property type="protein sequence ID" value="EON68846.1"/>
    <property type="molecule type" value="Genomic_DNA"/>
</dbReference>
<keyword evidence="10" id="KW-0498">Mitosis</keyword>
<evidence type="ECO:0000256" key="16">
    <source>
        <dbReference type="ARBA" id="ARBA00023328"/>
    </source>
</evidence>
<dbReference type="GO" id="GO:0005874">
    <property type="term" value="C:microtubule"/>
    <property type="evidence" value="ECO:0007669"/>
    <property type="project" value="UniProtKB-KW"/>
</dbReference>
<comment type="similarity">
    <text evidence="4">Belongs to the DASH complex DAD2 family.</text>
</comment>
<keyword evidence="14" id="KW-0539">Nucleus</keyword>
<feature type="region of interest" description="Disordered" evidence="18">
    <location>
        <begin position="1"/>
        <end position="25"/>
    </location>
</feature>
<organism evidence="19 20">
    <name type="scientific">Coniosporium apollinis (strain CBS 100218)</name>
    <name type="common">Rock-inhabiting black yeast</name>
    <dbReference type="NCBI Taxonomy" id="1168221"/>
    <lineage>
        <taxon>Eukaryota</taxon>
        <taxon>Fungi</taxon>
        <taxon>Dikarya</taxon>
        <taxon>Ascomycota</taxon>
        <taxon>Pezizomycotina</taxon>
        <taxon>Dothideomycetes</taxon>
        <taxon>Dothideomycetes incertae sedis</taxon>
        <taxon>Coniosporium</taxon>
    </lineage>
</organism>
<dbReference type="Pfam" id="PF08654">
    <property type="entry name" value="DASH_Dad2"/>
    <property type="match status" value="1"/>
</dbReference>
<evidence type="ECO:0000256" key="7">
    <source>
        <dbReference type="ARBA" id="ARBA00022490"/>
    </source>
</evidence>
<dbReference type="RefSeq" id="XP_007784163.1">
    <property type="nucleotide sequence ID" value="XM_007785973.1"/>
</dbReference>
<dbReference type="OrthoDB" id="3230169at2759"/>
<feature type="region of interest" description="Disordered" evidence="18">
    <location>
        <begin position="98"/>
        <end position="123"/>
    </location>
</feature>
<dbReference type="OMA" id="QAINMAS"/>
<keyword evidence="16" id="KW-0137">Centromere</keyword>
<evidence type="ECO:0000256" key="12">
    <source>
        <dbReference type="ARBA" id="ARBA00022838"/>
    </source>
</evidence>
<protein>
    <recommendedName>
        <fullName evidence="5">DASH complex subunit DAD2</fullName>
    </recommendedName>
    <alternativeName>
        <fullName evidence="17">Outer kinetochore protein DAD2</fullName>
    </alternativeName>
</protein>
<dbReference type="Proteomes" id="UP000016924">
    <property type="component" value="Unassembled WGS sequence"/>
</dbReference>
<evidence type="ECO:0000256" key="13">
    <source>
        <dbReference type="ARBA" id="ARBA00023212"/>
    </source>
</evidence>
<keyword evidence="9" id="KW-0493">Microtubule</keyword>
<reference evidence="20" key="1">
    <citation type="submission" date="2012-06" db="EMBL/GenBank/DDBJ databases">
        <title>The genome sequence of Coniosporium apollinis CBS 100218.</title>
        <authorList>
            <consortium name="The Broad Institute Genome Sequencing Platform"/>
            <person name="Cuomo C."/>
            <person name="Gorbushina A."/>
            <person name="Noack S."/>
            <person name="Walker B."/>
            <person name="Young S.K."/>
            <person name="Zeng Q."/>
            <person name="Gargeya S."/>
            <person name="Fitzgerald M."/>
            <person name="Haas B."/>
            <person name="Abouelleil A."/>
            <person name="Alvarado L."/>
            <person name="Arachchi H.M."/>
            <person name="Berlin A.M."/>
            <person name="Chapman S.B."/>
            <person name="Goldberg J."/>
            <person name="Griggs A."/>
            <person name="Gujja S."/>
            <person name="Hansen M."/>
            <person name="Howarth C."/>
            <person name="Imamovic A."/>
            <person name="Larimer J."/>
            <person name="McCowan C."/>
            <person name="Montmayeur A."/>
            <person name="Murphy C."/>
            <person name="Neiman D."/>
            <person name="Pearson M."/>
            <person name="Priest M."/>
            <person name="Roberts A."/>
            <person name="Saif S."/>
            <person name="Shea T."/>
            <person name="Sisk P."/>
            <person name="Sykes S."/>
            <person name="Wortman J."/>
            <person name="Nusbaum C."/>
            <person name="Birren B."/>
        </authorList>
    </citation>
    <scope>NUCLEOTIDE SEQUENCE [LARGE SCALE GENOMIC DNA]</scope>
    <source>
        <strain evidence="20">CBS 100218</strain>
    </source>
</reference>
<keyword evidence="6" id="KW-0158">Chromosome</keyword>
<keyword evidence="20" id="KW-1185">Reference proteome</keyword>
<evidence type="ECO:0000256" key="15">
    <source>
        <dbReference type="ARBA" id="ARBA00023306"/>
    </source>
</evidence>
<evidence type="ECO:0000256" key="8">
    <source>
        <dbReference type="ARBA" id="ARBA00022618"/>
    </source>
</evidence>
<evidence type="ECO:0000256" key="17">
    <source>
        <dbReference type="ARBA" id="ARBA00030568"/>
    </source>
</evidence>
<dbReference type="InterPro" id="IPR013963">
    <property type="entry name" value="DASH_Dad2"/>
</dbReference>
<feature type="compositionally biased region" description="Basic and acidic residues" evidence="18">
    <location>
        <begin position="101"/>
        <end position="118"/>
    </location>
</feature>
<keyword evidence="11" id="KW-0159">Chromosome partition</keyword>
<dbReference type="GO" id="GO:0051301">
    <property type="term" value="P:cell division"/>
    <property type="evidence" value="ECO:0007669"/>
    <property type="project" value="UniProtKB-KW"/>
</dbReference>
<dbReference type="GO" id="GO:0042729">
    <property type="term" value="C:DASH complex"/>
    <property type="evidence" value="ECO:0007669"/>
    <property type="project" value="InterPro"/>
</dbReference>
<evidence type="ECO:0000256" key="4">
    <source>
        <dbReference type="ARBA" id="ARBA00005501"/>
    </source>
</evidence>
<keyword evidence="7" id="KW-0963">Cytoplasm</keyword>
<dbReference type="GO" id="GO:0000278">
    <property type="term" value="P:mitotic cell cycle"/>
    <property type="evidence" value="ECO:0007669"/>
    <property type="project" value="InterPro"/>
</dbReference>
<dbReference type="STRING" id="1168221.R7Z4I4"/>
<dbReference type="GO" id="GO:0008608">
    <property type="term" value="P:attachment of spindle microtubules to kinetochore"/>
    <property type="evidence" value="ECO:0007669"/>
    <property type="project" value="TreeGrafter"/>
</dbReference>
<evidence type="ECO:0000256" key="5">
    <source>
        <dbReference type="ARBA" id="ARBA00020260"/>
    </source>
</evidence>
<dbReference type="eggNOG" id="ENOG502SG7I">
    <property type="taxonomic scope" value="Eukaryota"/>
</dbReference>
<keyword evidence="12" id="KW-0995">Kinetochore</keyword>
<dbReference type="GeneID" id="19905415"/>
<keyword evidence="8" id="KW-0132">Cell division</keyword>
<evidence type="ECO:0000313" key="19">
    <source>
        <dbReference type="EMBL" id="EON68846.1"/>
    </source>
</evidence>